<feature type="binding site" evidence="9">
    <location>
        <begin position="133"/>
        <end position="135"/>
    </location>
    <ligand>
        <name>ATP</name>
        <dbReference type="ChEBI" id="CHEBI:30616"/>
    </ligand>
</feature>
<comment type="subunit">
    <text evidence="9">Homohexamer. Forms an RuvA(8)-RuvB(12)-Holliday junction (HJ) complex. HJ DNA is sandwiched between 2 RuvA tetramers; dsDNA enters through RuvA and exits via RuvB. An RuvB hexamer assembles on each DNA strand where it exits the tetramer. Each RuvB hexamer is contacted by two RuvA subunits (via domain III) on 2 adjacent RuvB subunits; this complex drives branch migration. In the full resolvosome a probable DNA-RuvA(4)-RuvB(12)-RuvC(2) complex forms which resolves the HJ.</text>
</comment>
<feature type="binding site" evidence="9">
    <location>
        <position position="72"/>
    </location>
    <ligand>
        <name>ATP</name>
        <dbReference type="ChEBI" id="CHEBI:30616"/>
    </ligand>
</feature>
<dbReference type="STRING" id="1817832.A3J48_02660"/>
<dbReference type="SUPFAM" id="SSF46785">
    <property type="entry name" value="Winged helix' DNA-binding domain"/>
    <property type="match status" value="1"/>
</dbReference>
<dbReference type="PANTHER" id="PTHR42848">
    <property type="match status" value="1"/>
</dbReference>
<feature type="binding site" evidence="9">
    <location>
        <position position="223"/>
    </location>
    <ligand>
        <name>ATP</name>
        <dbReference type="ChEBI" id="CHEBI:30616"/>
    </ligand>
</feature>
<keyword evidence="6 9" id="KW-0238">DNA-binding</keyword>
<dbReference type="Gene3D" id="1.10.10.10">
    <property type="entry name" value="Winged helix-like DNA-binding domain superfamily/Winged helix DNA-binding domain"/>
    <property type="match status" value="1"/>
</dbReference>
<evidence type="ECO:0000256" key="6">
    <source>
        <dbReference type="ARBA" id="ARBA00023125"/>
    </source>
</evidence>
<organism evidence="11 12">
    <name type="scientific">Candidatus Doudnabacteria bacterium RIFCSPHIGHO2_02_FULL_46_11</name>
    <dbReference type="NCBI Taxonomy" id="1817832"/>
    <lineage>
        <taxon>Bacteria</taxon>
        <taxon>Candidatus Doudnaibacteriota</taxon>
    </lineage>
</organism>
<evidence type="ECO:0000256" key="8">
    <source>
        <dbReference type="ARBA" id="ARBA00023204"/>
    </source>
</evidence>
<keyword evidence="4 9" id="KW-0378">Hydrolase</keyword>
<evidence type="ECO:0000256" key="5">
    <source>
        <dbReference type="ARBA" id="ARBA00022840"/>
    </source>
</evidence>
<feature type="binding site" evidence="9">
    <location>
        <position position="67"/>
    </location>
    <ligand>
        <name>ATP</name>
        <dbReference type="ChEBI" id="CHEBI:30616"/>
    </ligand>
</feature>
<dbReference type="NCBIfam" id="NF000868">
    <property type="entry name" value="PRK00080.1"/>
    <property type="match status" value="1"/>
</dbReference>
<feature type="binding site" evidence="9">
    <location>
        <position position="71"/>
    </location>
    <ligand>
        <name>Mg(2+)</name>
        <dbReference type="ChEBI" id="CHEBI:18420"/>
    </ligand>
</feature>
<feature type="region of interest" description="Head domain (RuvB-H)" evidence="9">
    <location>
        <begin position="260"/>
        <end position="341"/>
    </location>
</feature>
<feature type="region of interest" description="Small ATPAse domain (RuvB-S)" evidence="9">
    <location>
        <begin position="187"/>
        <end position="257"/>
    </location>
</feature>
<keyword evidence="11" id="KW-0347">Helicase</keyword>
<dbReference type="InterPro" id="IPR004605">
    <property type="entry name" value="DNA_helicase_Holl-junc_RuvB"/>
</dbReference>
<dbReference type="NCBIfam" id="TIGR00635">
    <property type="entry name" value="ruvB"/>
    <property type="match status" value="1"/>
</dbReference>
<dbReference type="InterPro" id="IPR036390">
    <property type="entry name" value="WH_DNA-bd_sf"/>
</dbReference>
<keyword evidence="1 9" id="KW-0963">Cytoplasm</keyword>
<evidence type="ECO:0000256" key="2">
    <source>
        <dbReference type="ARBA" id="ARBA00022741"/>
    </source>
</evidence>
<dbReference type="GO" id="GO:0009378">
    <property type="term" value="F:four-way junction helicase activity"/>
    <property type="evidence" value="ECO:0007669"/>
    <property type="project" value="InterPro"/>
</dbReference>
<feature type="binding site" evidence="9">
    <location>
        <position position="25"/>
    </location>
    <ligand>
        <name>ATP</name>
        <dbReference type="ChEBI" id="CHEBI:30616"/>
    </ligand>
</feature>
<dbReference type="GO" id="GO:0006281">
    <property type="term" value="P:DNA repair"/>
    <property type="evidence" value="ECO:0007669"/>
    <property type="project" value="UniProtKB-UniRule"/>
</dbReference>
<comment type="subcellular location">
    <subcellularLocation>
        <location evidence="9">Cytoplasm</location>
    </subcellularLocation>
</comment>
<comment type="caution">
    <text evidence="9">Lacks conserved residue(s) required for the propagation of feature annotation.</text>
</comment>
<keyword evidence="7 9" id="KW-0233">DNA recombination</keyword>
<dbReference type="AlphaFoldDB" id="A0A1F5P841"/>
<dbReference type="Pfam" id="PF05491">
    <property type="entry name" value="WHD_RuvB"/>
    <property type="match status" value="1"/>
</dbReference>
<evidence type="ECO:0000256" key="3">
    <source>
        <dbReference type="ARBA" id="ARBA00022763"/>
    </source>
</evidence>
<dbReference type="InterPro" id="IPR041445">
    <property type="entry name" value="AAA_lid_4"/>
</dbReference>
<dbReference type="EMBL" id="MFES01000010">
    <property type="protein sequence ID" value="OGE86117.1"/>
    <property type="molecule type" value="Genomic_DNA"/>
</dbReference>
<dbReference type="GO" id="GO:0000400">
    <property type="term" value="F:four-way junction DNA binding"/>
    <property type="evidence" value="ECO:0007669"/>
    <property type="project" value="UniProtKB-UniRule"/>
</dbReference>
<dbReference type="SUPFAM" id="SSF52540">
    <property type="entry name" value="P-loop containing nucleoside triphosphate hydrolases"/>
    <property type="match status" value="1"/>
</dbReference>
<dbReference type="InterPro" id="IPR027417">
    <property type="entry name" value="P-loop_NTPase"/>
</dbReference>
<evidence type="ECO:0000256" key="9">
    <source>
        <dbReference type="HAMAP-Rule" id="MF_00016"/>
    </source>
</evidence>
<proteinExistence type="inferred from homology"/>
<feature type="binding site" evidence="9">
    <location>
        <position position="176"/>
    </location>
    <ligand>
        <name>ATP</name>
        <dbReference type="ChEBI" id="CHEBI:30616"/>
    </ligand>
</feature>
<dbReference type="GO" id="GO:0005737">
    <property type="term" value="C:cytoplasm"/>
    <property type="evidence" value="ECO:0007669"/>
    <property type="project" value="UniProtKB-SubCell"/>
</dbReference>
<sequence length="341" mass="37166">MNNETEIDIVSANALPDEGAIEINLRPQALADYIGQDMVKGNLSIAIKAAAMRQEPIEHVLLSGPPGLGKTTLANIIAKELNSSIHITSGPAIERAGDLASIITNLGPGDVLFIDEIHRLNKTVEEILYSAMEDFALDLVLGKGPGARTVRVDLPKFTLIGATTKPGAISAPLRDRFGLTFRLNYYLEPEIEKIIHRSSKILEVKIEPGGVKEIAKRSRRTPRVANRLLKRIRDFAQVKGSGVVNEDVSRRALDNLAVDTLGLDESDRRILTAIIEKFHGGPVGLQTLAAACMEDEDTIADIHEPYLMQIGFLKRTPQGRVITQDALEHLGLAAKQSTLNI</sequence>
<dbReference type="GO" id="GO:0006310">
    <property type="term" value="P:DNA recombination"/>
    <property type="evidence" value="ECO:0007669"/>
    <property type="project" value="UniProtKB-UniRule"/>
</dbReference>
<dbReference type="Gene3D" id="3.40.50.300">
    <property type="entry name" value="P-loop containing nucleotide triphosphate hydrolases"/>
    <property type="match status" value="1"/>
</dbReference>
<keyword evidence="2 9" id="KW-0547">Nucleotide-binding</keyword>
<keyword evidence="5 9" id="KW-0067">ATP-binding</keyword>
<keyword evidence="8 9" id="KW-0234">DNA repair</keyword>
<dbReference type="GO" id="GO:0016887">
    <property type="term" value="F:ATP hydrolysis activity"/>
    <property type="evidence" value="ECO:0007669"/>
    <property type="project" value="RHEA"/>
</dbReference>
<feature type="binding site" evidence="9">
    <location>
        <position position="186"/>
    </location>
    <ligand>
        <name>ATP</name>
        <dbReference type="ChEBI" id="CHEBI:30616"/>
    </ligand>
</feature>
<feature type="binding site" evidence="9">
    <location>
        <position position="26"/>
    </location>
    <ligand>
        <name>ATP</name>
        <dbReference type="ChEBI" id="CHEBI:30616"/>
    </ligand>
</feature>
<evidence type="ECO:0000256" key="1">
    <source>
        <dbReference type="ARBA" id="ARBA00022490"/>
    </source>
</evidence>
<dbReference type="InterPro" id="IPR003593">
    <property type="entry name" value="AAA+_ATPase"/>
</dbReference>
<dbReference type="Proteomes" id="UP000176786">
    <property type="component" value="Unassembled WGS sequence"/>
</dbReference>
<comment type="caution">
    <text evidence="11">The sequence shown here is derived from an EMBL/GenBank/DDBJ whole genome shotgun (WGS) entry which is preliminary data.</text>
</comment>
<dbReference type="SMART" id="SM00382">
    <property type="entry name" value="AAA"/>
    <property type="match status" value="1"/>
</dbReference>
<feature type="binding site" evidence="9">
    <location>
        <position position="315"/>
    </location>
    <ligand>
        <name>DNA</name>
        <dbReference type="ChEBI" id="CHEBI:16991"/>
    </ligand>
</feature>
<comment type="domain">
    <text evidence="9">Has 3 domains, the large (RuvB-L) and small ATPase (RuvB-S) domains and the C-terminal head (RuvB-H) domain. The head domain binds DNA, while the ATPase domains jointly bind ATP, ADP or are empty depending on the state of the subunit in the translocation cycle. During a single DNA translocation step the structure of each domain remains the same, but their relative positions change.</text>
</comment>
<feature type="binding site" evidence="9">
    <location>
        <position position="70"/>
    </location>
    <ligand>
        <name>ATP</name>
        <dbReference type="ChEBI" id="CHEBI:30616"/>
    </ligand>
</feature>
<dbReference type="Gene3D" id="1.10.8.60">
    <property type="match status" value="1"/>
</dbReference>
<feature type="domain" description="AAA+ ATPase" evidence="10">
    <location>
        <begin position="56"/>
        <end position="187"/>
    </location>
</feature>
<evidence type="ECO:0000313" key="11">
    <source>
        <dbReference type="EMBL" id="OGE86117.1"/>
    </source>
</evidence>
<feature type="binding site" evidence="9">
    <location>
        <position position="71"/>
    </location>
    <ligand>
        <name>ATP</name>
        <dbReference type="ChEBI" id="CHEBI:30616"/>
    </ligand>
</feature>
<dbReference type="CDD" id="cd00009">
    <property type="entry name" value="AAA"/>
    <property type="match status" value="1"/>
</dbReference>
<dbReference type="GO" id="GO:0048476">
    <property type="term" value="C:Holliday junction resolvase complex"/>
    <property type="evidence" value="ECO:0007669"/>
    <property type="project" value="UniProtKB-UniRule"/>
</dbReference>
<protein>
    <recommendedName>
        <fullName evidence="9">Holliday junction branch migration complex subunit RuvB</fullName>
        <ecNumber evidence="9">3.6.4.-</ecNumber>
    </recommendedName>
</protein>
<dbReference type="GO" id="GO:0005524">
    <property type="term" value="F:ATP binding"/>
    <property type="evidence" value="ECO:0007669"/>
    <property type="project" value="UniProtKB-UniRule"/>
</dbReference>
<dbReference type="PANTHER" id="PTHR42848:SF1">
    <property type="entry name" value="HOLLIDAY JUNCTION BRANCH MIGRATION COMPLEX SUBUNIT RUVB"/>
    <property type="match status" value="1"/>
</dbReference>
<evidence type="ECO:0000256" key="7">
    <source>
        <dbReference type="ARBA" id="ARBA00023172"/>
    </source>
</evidence>
<evidence type="ECO:0000256" key="4">
    <source>
        <dbReference type="ARBA" id="ARBA00022801"/>
    </source>
</evidence>
<reference evidence="11 12" key="1">
    <citation type="journal article" date="2016" name="Nat. Commun.">
        <title>Thousands of microbial genomes shed light on interconnected biogeochemical processes in an aquifer system.</title>
        <authorList>
            <person name="Anantharaman K."/>
            <person name="Brown C.T."/>
            <person name="Hug L.A."/>
            <person name="Sharon I."/>
            <person name="Castelle C.J."/>
            <person name="Probst A.J."/>
            <person name="Thomas B.C."/>
            <person name="Singh A."/>
            <person name="Wilkins M.J."/>
            <person name="Karaoz U."/>
            <person name="Brodie E.L."/>
            <person name="Williams K.H."/>
            <person name="Hubbard S.S."/>
            <person name="Banfield J.F."/>
        </authorList>
    </citation>
    <scope>NUCLEOTIDE SEQUENCE [LARGE SCALE GENOMIC DNA]</scope>
</reference>
<keyword evidence="3 9" id="KW-0227">DNA damage</keyword>
<name>A0A1F5P841_9BACT</name>
<dbReference type="InterPro" id="IPR008824">
    <property type="entry name" value="RuvB-like_N"/>
</dbReference>
<dbReference type="InterPro" id="IPR036388">
    <property type="entry name" value="WH-like_DNA-bd_sf"/>
</dbReference>
<dbReference type="Pfam" id="PF05496">
    <property type="entry name" value="RuvB_N"/>
    <property type="match status" value="1"/>
</dbReference>
<evidence type="ECO:0000259" key="10">
    <source>
        <dbReference type="SMART" id="SM00382"/>
    </source>
</evidence>
<dbReference type="HAMAP" id="MF_00016">
    <property type="entry name" value="DNA_HJ_migration_RuvB"/>
    <property type="match status" value="1"/>
</dbReference>
<dbReference type="Pfam" id="PF17864">
    <property type="entry name" value="AAA_lid_4"/>
    <property type="match status" value="1"/>
</dbReference>
<gene>
    <name evidence="9" type="primary">ruvB</name>
    <name evidence="11" type="ORF">A3J48_02660</name>
</gene>
<comment type="catalytic activity">
    <reaction evidence="9">
        <text>ATP + H2O = ADP + phosphate + H(+)</text>
        <dbReference type="Rhea" id="RHEA:13065"/>
        <dbReference type="ChEBI" id="CHEBI:15377"/>
        <dbReference type="ChEBI" id="CHEBI:15378"/>
        <dbReference type="ChEBI" id="CHEBI:30616"/>
        <dbReference type="ChEBI" id="CHEBI:43474"/>
        <dbReference type="ChEBI" id="CHEBI:456216"/>
    </reaction>
</comment>
<accession>A0A1F5P841</accession>
<dbReference type="InterPro" id="IPR008823">
    <property type="entry name" value="RuvB_wg_C"/>
</dbReference>
<dbReference type="EC" id="3.6.4.-" evidence="9"/>
<comment type="similarity">
    <text evidence="9">Belongs to the RuvB family.</text>
</comment>
<feature type="binding site" evidence="9">
    <location>
        <position position="320"/>
    </location>
    <ligand>
        <name>DNA</name>
        <dbReference type="ChEBI" id="CHEBI:16991"/>
    </ligand>
</feature>
<comment type="function">
    <text evidence="9">The RuvA-RuvB-RuvC complex processes Holliday junction (HJ) DNA during genetic recombination and DNA repair, while the RuvA-RuvB complex plays an important role in the rescue of blocked DNA replication forks via replication fork reversal (RFR). RuvA specifically binds to HJ cruciform DNA, conferring on it an open structure. The RuvB hexamer acts as an ATP-dependent pump, pulling dsDNA into and through the RuvAB complex. RuvB forms 2 homohexamers on either side of HJ DNA bound by 1 or 2 RuvA tetramers; 4 subunits per hexamer contact DNA at a time. Coordinated motions by a converter formed by DNA-disengaged RuvB subunits stimulates ATP hydrolysis and nucleotide exchange. Immobilization of the converter enables RuvB to convert the ATP-contained energy into a lever motion, pulling 2 nucleotides of DNA out of the RuvA tetramer per ATP hydrolyzed, thus driving DNA branch migration. The RuvB motors rotate together with the DNA substrate, which together with the progressing nucleotide cycle form the mechanistic basis for DNA recombination by continuous HJ branch migration. Branch migration allows RuvC to scan DNA until it finds its consensus sequence, where it cleaves and resolves cruciform DNA.</text>
</comment>
<evidence type="ECO:0000313" key="12">
    <source>
        <dbReference type="Proteomes" id="UP000176786"/>
    </source>
</evidence>